<evidence type="ECO:0000256" key="5">
    <source>
        <dbReference type="SAM" id="Phobius"/>
    </source>
</evidence>
<keyword evidence="2 5" id="KW-0812">Transmembrane</keyword>
<dbReference type="SUPFAM" id="SSF103473">
    <property type="entry name" value="MFS general substrate transporter"/>
    <property type="match status" value="1"/>
</dbReference>
<keyword evidence="3 5" id="KW-1133">Transmembrane helix</keyword>
<dbReference type="Gene3D" id="1.20.1720.10">
    <property type="entry name" value="Multidrug resistance protein D"/>
    <property type="match status" value="1"/>
</dbReference>
<reference evidence="8" key="1">
    <citation type="submission" date="2023-07" db="EMBL/GenBank/DDBJ databases">
        <title>Whole-genome sequencing of a new Methanosarcina sp. Z-7115.</title>
        <authorList>
            <person name="Zhilina T.N."/>
            <person name="Merkel A.Y."/>
        </authorList>
    </citation>
    <scope>NUCLEOTIDE SEQUENCE [LARGE SCALE GENOMIC DNA]</scope>
    <source>
        <strain evidence="8">Z-7115</strain>
    </source>
</reference>
<feature type="transmembrane region" description="Helical" evidence="5">
    <location>
        <begin position="12"/>
        <end position="31"/>
    </location>
</feature>
<name>A0ABU2D3I5_9EURY</name>
<evidence type="ECO:0000256" key="3">
    <source>
        <dbReference type="ARBA" id="ARBA00022989"/>
    </source>
</evidence>
<dbReference type="Proteomes" id="UP001246244">
    <property type="component" value="Unassembled WGS sequence"/>
</dbReference>
<dbReference type="InterPro" id="IPR020846">
    <property type="entry name" value="MFS_dom"/>
</dbReference>
<dbReference type="Pfam" id="PF00083">
    <property type="entry name" value="Sugar_tr"/>
    <property type="match status" value="1"/>
</dbReference>
<evidence type="ECO:0000313" key="8">
    <source>
        <dbReference type="Proteomes" id="UP001246244"/>
    </source>
</evidence>
<dbReference type="EMBL" id="JAVKPK010000054">
    <property type="protein sequence ID" value="MDR7666544.1"/>
    <property type="molecule type" value="Genomic_DNA"/>
</dbReference>
<comment type="caution">
    <text evidence="7">The sequence shown here is derived from an EMBL/GenBank/DDBJ whole genome shotgun (WGS) entry which is preliminary data.</text>
</comment>
<dbReference type="InterPro" id="IPR036259">
    <property type="entry name" value="MFS_trans_sf"/>
</dbReference>
<dbReference type="RefSeq" id="WP_310576572.1">
    <property type="nucleotide sequence ID" value="NZ_JAVKPK010000054.1"/>
</dbReference>
<evidence type="ECO:0000313" key="7">
    <source>
        <dbReference type="EMBL" id="MDR7666544.1"/>
    </source>
</evidence>
<accession>A0ABU2D3I5</accession>
<dbReference type="PROSITE" id="PS50850">
    <property type="entry name" value="MFS"/>
    <property type="match status" value="1"/>
</dbReference>
<evidence type="ECO:0000256" key="1">
    <source>
        <dbReference type="ARBA" id="ARBA00004370"/>
    </source>
</evidence>
<dbReference type="InterPro" id="IPR005828">
    <property type="entry name" value="MFS_sugar_transport-like"/>
</dbReference>
<evidence type="ECO:0000259" key="6">
    <source>
        <dbReference type="PROSITE" id="PS50850"/>
    </source>
</evidence>
<comment type="subcellular location">
    <subcellularLocation>
        <location evidence="1">Membrane</location>
    </subcellularLocation>
</comment>
<keyword evidence="8" id="KW-1185">Reference proteome</keyword>
<evidence type="ECO:0000256" key="2">
    <source>
        <dbReference type="ARBA" id="ARBA00022692"/>
    </source>
</evidence>
<proteinExistence type="predicted"/>
<gene>
    <name evidence="7" type="ORF">RG963_12280</name>
</gene>
<sequence>MSDKYGRRPILLIDLIGYAIASVLYVASLNVDQLILFRVLQAVGRGL</sequence>
<protein>
    <submittedName>
        <fullName evidence="7">MFS transporter</fullName>
    </submittedName>
</protein>
<keyword evidence="4 5" id="KW-0472">Membrane</keyword>
<organism evidence="7 8">
    <name type="scientific">Methanosarcina baikalica</name>
    <dbReference type="NCBI Taxonomy" id="3073890"/>
    <lineage>
        <taxon>Archaea</taxon>
        <taxon>Methanobacteriati</taxon>
        <taxon>Methanobacteriota</taxon>
        <taxon>Stenosarchaea group</taxon>
        <taxon>Methanomicrobia</taxon>
        <taxon>Methanosarcinales</taxon>
        <taxon>Methanosarcinaceae</taxon>
        <taxon>Methanosarcina</taxon>
    </lineage>
</organism>
<feature type="domain" description="Major facilitator superfamily (MFS) profile" evidence="6">
    <location>
        <begin position="1"/>
        <end position="47"/>
    </location>
</feature>
<evidence type="ECO:0000256" key="4">
    <source>
        <dbReference type="ARBA" id="ARBA00023136"/>
    </source>
</evidence>